<dbReference type="InterPro" id="IPR023828">
    <property type="entry name" value="Peptidase_S8_Ser-AS"/>
</dbReference>
<dbReference type="InterPro" id="IPR010259">
    <property type="entry name" value="S8pro/Inhibitor_I9"/>
</dbReference>
<comment type="caution">
    <text evidence="5">Lacks conserved residue(s) required for the propagation of feature annotation.</text>
</comment>
<evidence type="ECO:0000256" key="7">
    <source>
        <dbReference type="SAM" id="SignalP"/>
    </source>
</evidence>
<organism evidence="10 11">
    <name type="scientific">Catenulispora pinistramenti</name>
    <dbReference type="NCBI Taxonomy" id="2705254"/>
    <lineage>
        <taxon>Bacteria</taxon>
        <taxon>Bacillati</taxon>
        <taxon>Actinomycetota</taxon>
        <taxon>Actinomycetes</taxon>
        <taxon>Catenulisporales</taxon>
        <taxon>Catenulisporaceae</taxon>
        <taxon>Catenulispora</taxon>
    </lineage>
</organism>
<keyword evidence="7" id="KW-0732">Signal</keyword>
<feature type="region of interest" description="Disordered" evidence="6">
    <location>
        <begin position="984"/>
        <end position="1010"/>
    </location>
</feature>
<feature type="chain" id="PRO_5045251989" evidence="7">
    <location>
        <begin position="30"/>
        <end position="1140"/>
    </location>
</feature>
<evidence type="ECO:0000256" key="4">
    <source>
        <dbReference type="ARBA" id="ARBA00022825"/>
    </source>
</evidence>
<feature type="signal peptide" evidence="7">
    <location>
        <begin position="1"/>
        <end position="29"/>
    </location>
</feature>
<evidence type="ECO:0000259" key="9">
    <source>
        <dbReference type="Pfam" id="PF05922"/>
    </source>
</evidence>
<keyword evidence="3" id="KW-0378">Hydrolase</keyword>
<dbReference type="RefSeq" id="WP_212015929.1">
    <property type="nucleotide sequence ID" value="NZ_JAAFYZ010000138.1"/>
</dbReference>
<dbReference type="InterPro" id="IPR050131">
    <property type="entry name" value="Peptidase_S8_subtilisin-like"/>
</dbReference>
<proteinExistence type="inferred from homology"/>
<dbReference type="PROSITE" id="PS51892">
    <property type="entry name" value="SUBTILASE"/>
    <property type="match status" value="1"/>
</dbReference>
<evidence type="ECO:0000313" key="11">
    <source>
        <dbReference type="Proteomes" id="UP000730482"/>
    </source>
</evidence>
<dbReference type="Gene3D" id="3.30.70.80">
    <property type="entry name" value="Peptidase S8 propeptide/proteinase inhibitor I9"/>
    <property type="match status" value="1"/>
</dbReference>
<evidence type="ECO:0000256" key="1">
    <source>
        <dbReference type="ARBA" id="ARBA00011073"/>
    </source>
</evidence>
<dbReference type="InterPro" id="IPR015500">
    <property type="entry name" value="Peptidase_S8_subtilisin-rel"/>
</dbReference>
<dbReference type="Pfam" id="PF05922">
    <property type="entry name" value="Inhibitor_I9"/>
    <property type="match status" value="1"/>
</dbReference>
<dbReference type="Pfam" id="PF00082">
    <property type="entry name" value="Peptidase_S8"/>
    <property type="match status" value="1"/>
</dbReference>
<sequence>MQFARRHRIAVVAVTALGLGVGTSAAALASPAPARPSAAQQLAALSTGAKHPVIVLLKNQHPELSVKTAKTKRLATTAADQAPLVSSAQATGAQDIKKYSVINGFSAKMTDAEAANLRQNPDVEAVVSDQQRVVNDLSDAQKAAIADAAGGTAGTGADGQTPANKVLPGTCPSDPGKPLLEPEALQTTDTAFLNKSQPQAQNLVDGKGVKVAWIADGLDINNPDFTRADGTPVFSDYQDFSGTDPNGAESGDEAYGDASAIAAQGLHSYDLSKYVMPGHALPAGCNITVRGIAPGASLVGLNVFGAANLVFDSTIVQAIDYAVNVDNVDVINESLGSNAQPTEGLDVTSLADDAAVAAGVTVVTSTGDGGVTNTEGQPAVNPDVISVGATTTFRDQAQTGSGGTRNLASSWASNNTAALSSSGTNVRDRVPDLVAPGQGGWALCSPEARFSACVDYNGNPASLEDFGGTSMASPLVAGGAALVIEAYENTHGGVRPAPALVKQILTSSASDLGLPADQQGAGELNTYRAVRMAMSVKDGNGSPKAQGDGLLATTGAGDTQVSLIGNGGSKQSATVTLTNTSPNTQTVAANVRELDTTVGDVRGTKAVDFTDPNSPWFYEGYTLGTSGLKRHWFSTTFTVPAGADHLTGTATCACAGTSTLLRLVLVGPNGEYENWNSPQGTTNYAQVDQANPPAGKWTAYFYANANATGFKGNVSYDFLATKYKDVGSVSPANAVLKPGQSQKFTVKQTLGQNPGDVSAALAFTTGFHQSTTVPVTKRTLISTNNDGGAFTGTLTGGNGRANTPSQTESYYFDVPRGKKNLAMNLTFTGSHAVSAFLESPDHQVVSLSTNLAVDAQGNQSLLPSLTGYVNTPAAGRWVLFLDDNNPAILSGDLADAFNGQLRYNTVDASAKGLPSGKLAAGKAVTATVTIKNTGAAPLTVFADPRLNSSADYDLPAQQPLGATVALPFATTGPQPSFQIPTHTTELRASQSSTIPADFSTSGPSGQPEVYGVSKGLTAAVTVDSPWLTQGVWGQDPTPLGPTNAAVSGSATEAQSVTTLAFDRTAVAGTGDLWLQGVDPTAPALAPVTIQPGQTGTVTVTFTPTGNSGSKVSGELYVNTYNAAYGTADELTGIPYSYTVK</sequence>
<keyword evidence="4" id="KW-0720">Serine protease</keyword>
<dbReference type="PROSITE" id="PS00138">
    <property type="entry name" value="SUBTILASE_SER"/>
    <property type="match status" value="1"/>
</dbReference>
<gene>
    <name evidence="10" type="ORF">KGQ19_31575</name>
</gene>
<keyword evidence="11" id="KW-1185">Reference proteome</keyword>
<dbReference type="PANTHER" id="PTHR43806:SF11">
    <property type="entry name" value="CEREVISIN-RELATED"/>
    <property type="match status" value="1"/>
</dbReference>
<evidence type="ECO:0000256" key="3">
    <source>
        <dbReference type="ARBA" id="ARBA00022801"/>
    </source>
</evidence>
<dbReference type="InterPro" id="IPR036852">
    <property type="entry name" value="Peptidase_S8/S53_dom_sf"/>
</dbReference>
<accession>A0ABS5KZJ6</accession>
<evidence type="ECO:0000259" key="8">
    <source>
        <dbReference type="Pfam" id="PF00082"/>
    </source>
</evidence>
<comment type="similarity">
    <text evidence="1 5">Belongs to the peptidase S8 family.</text>
</comment>
<dbReference type="SUPFAM" id="SSF52743">
    <property type="entry name" value="Subtilisin-like"/>
    <property type="match status" value="1"/>
</dbReference>
<name>A0ABS5KZJ6_9ACTN</name>
<dbReference type="Gene3D" id="3.40.50.200">
    <property type="entry name" value="Peptidase S8/S53 domain"/>
    <property type="match status" value="1"/>
</dbReference>
<feature type="domain" description="Peptidase S8/S53" evidence="8">
    <location>
        <begin position="206"/>
        <end position="521"/>
    </location>
</feature>
<feature type="compositionally biased region" description="Polar residues" evidence="6">
    <location>
        <begin position="984"/>
        <end position="1004"/>
    </location>
</feature>
<evidence type="ECO:0000256" key="6">
    <source>
        <dbReference type="SAM" id="MobiDB-lite"/>
    </source>
</evidence>
<feature type="region of interest" description="Disordered" evidence="6">
    <location>
        <begin position="151"/>
        <end position="177"/>
    </location>
</feature>
<dbReference type="Proteomes" id="UP000730482">
    <property type="component" value="Unassembled WGS sequence"/>
</dbReference>
<keyword evidence="2" id="KW-0645">Protease</keyword>
<evidence type="ECO:0000256" key="2">
    <source>
        <dbReference type="ARBA" id="ARBA00022670"/>
    </source>
</evidence>
<evidence type="ECO:0000256" key="5">
    <source>
        <dbReference type="PROSITE-ProRule" id="PRU01240"/>
    </source>
</evidence>
<feature type="domain" description="Inhibitor I9" evidence="9">
    <location>
        <begin position="54"/>
        <end position="132"/>
    </location>
</feature>
<reference evidence="10 11" key="1">
    <citation type="submission" date="2020-02" db="EMBL/GenBank/DDBJ databases">
        <title>Acidophilic actinobacteria isolated from forest soil.</title>
        <authorList>
            <person name="Golinska P."/>
        </authorList>
    </citation>
    <scope>NUCLEOTIDE SEQUENCE [LARGE SCALE GENOMIC DNA]</scope>
    <source>
        <strain evidence="10 11">NL8</strain>
    </source>
</reference>
<evidence type="ECO:0000313" key="10">
    <source>
        <dbReference type="EMBL" id="MBS2551417.1"/>
    </source>
</evidence>
<dbReference type="InterPro" id="IPR000209">
    <property type="entry name" value="Peptidase_S8/S53_dom"/>
</dbReference>
<dbReference type="PANTHER" id="PTHR43806">
    <property type="entry name" value="PEPTIDASE S8"/>
    <property type="match status" value="1"/>
</dbReference>
<protein>
    <submittedName>
        <fullName evidence="10">S8 family serine peptidase</fullName>
    </submittedName>
</protein>
<comment type="caution">
    <text evidence="10">The sequence shown here is derived from an EMBL/GenBank/DDBJ whole genome shotgun (WGS) entry which is preliminary data.</text>
</comment>
<dbReference type="PRINTS" id="PR00723">
    <property type="entry name" value="SUBTILISIN"/>
</dbReference>
<dbReference type="EMBL" id="JAAFYZ010000138">
    <property type="protein sequence ID" value="MBS2551417.1"/>
    <property type="molecule type" value="Genomic_DNA"/>
</dbReference>
<dbReference type="InterPro" id="IPR037045">
    <property type="entry name" value="S8pro/Inhibitor_I9_sf"/>
</dbReference>